<dbReference type="EMBL" id="CAJVPT010003004">
    <property type="protein sequence ID" value="CAG8490283.1"/>
    <property type="molecule type" value="Genomic_DNA"/>
</dbReference>
<proteinExistence type="predicted"/>
<dbReference type="Proteomes" id="UP000789525">
    <property type="component" value="Unassembled WGS sequence"/>
</dbReference>
<name>A0ACA9KS10_9GLOM</name>
<protein>
    <submittedName>
        <fullName evidence="1">13042_t:CDS:1</fullName>
    </submittedName>
</protein>
<gene>
    <name evidence="1" type="ORF">ACOLOM_LOCUS2350</name>
</gene>
<comment type="caution">
    <text evidence="1">The sequence shown here is derived from an EMBL/GenBank/DDBJ whole genome shotgun (WGS) entry which is preliminary data.</text>
</comment>
<evidence type="ECO:0000313" key="2">
    <source>
        <dbReference type="Proteomes" id="UP000789525"/>
    </source>
</evidence>
<accession>A0ACA9KS10</accession>
<organism evidence="1 2">
    <name type="scientific">Acaulospora colombiana</name>
    <dbReference type="NCBI Taxonomy" id="27376"/>
    <lineage>
        <taxon>Eukaryota</taxon>
        <taxon>Fungi</taxon>
        <taxon>Fungi incertae sedis</taxon>
        <taxon>Mucoromycota</taxon>
        <taxon>Glomeromycotina</taxon>
        <taxon>Glomeromycetes</taxon>
        <taxon>Diversisporales</taxon>
        <taxon>Acaulosporaceae</taxon>
        <taxon>Acaulospora</taxon>
    </lineage>
</organism>
<reference evidence="1" key="1">
    <citation type="submission" date="2021-06" db="EMBL/GenBank/DDBJ databases">
        <authorList>
            <person name="Kallberg Y."/>
            <person name="Tangrot J."/>
            <person name="Rosling A."/>
        </authorList>
    </citation>
    <scope>NUCLEOTIDE SEQUENCE</scope>
    <source>
        <strain evidence="1">CL356</strain>
    </source>
</reference>
<sequence>MNEIKFLRQENNKPIAKITGLEVENANVRTNYYKTINKVINLKAEINNKIEKLKN</sequence>
<evidence type="ECO:0000313" key="1">
    <source>
        <dbReference type="EMBL" id="CAG8490283.1"/>
    </source>
</evidence>
<keyword evidence="2" id="KW-1185">Reference proteome</keyword>